<evidence type="ECO:0000259" key="3">
    <source>
        <dbReference type="Pfam" id="PF01979"/>
    </source>
</evidence>
<dbReference type="Proteomes" id="UP001479520">
    <property type="component" value="Chromosome"/>
</dbReference>
<reference evidence="4 5" key="1">
    <citation type="submission" date="2024-04" db="EMBL/GenBank/DDBJ databases">
        <title>Dissimilatory iodate-reducing microorganisms contribute to the enrichment of iodine in groundwater.</title>
        <authorList>
            <person name="Jiang Z."/>
        </authorList>
    </citation>
    <scope>NUCLEOTIDE SEQUENCE [LARGE SCALE GENOMIC DNA]</scope>
    <source>
        <strain evidence="4 5">NCP973</strain>
    </source>
</reference>
<dbReference type="Pfam" id="PF01979">
    <property type="entry name" value="Amidohydro_1"/>
    <property type="match status" value="1"/>
</dbReference>
<dbReference type="Gene3D" id="2.30.40.10">
    <property type="entry name" value="Urease, subunit C, domain 1"/>
    <property type="match status" value="1"/>
</dbReference>
<sequence length="452" mass="48909">MPNSMTPTPETIDLLIEARWIAPVDTDEVLSGHAVAIDNGHILAVLPAAEARRRYQAREHRQLDQHILIPGLINLHTHAAMSLMRGIADDLPLQEWLQQHIWPAEAAHVSSQFVLDGTRLACAEMLRGGITCFNDMYFFPDAAAQAATEFGMRAALGVTTLEFPGNYASDADDYIAKGLAAREAFRDHPLISFCLAPHAPYTVSDRTFQRITTLAEQLDLPIHCHLHETRQEITDSGAQHGKRPLQRLQELGLIGPGFIGVHAVHLDDAEIATMAEAGCSIAHCPTSNLKLASGFARIAEMHRAGINIGLGTDSAASNNRLDMFGEMRLATLLAKGLSGDASALPAIEVLRMATLNGARALGLDEVTGSITAGKSADLCAVSLEDIVCQPCFDPLSQLIHVAGREQVSDVWIAGKCLVEHKTLRIGKEFHLDASAALWQNKLEVSTGKQRSS</sequence>
<name>A0ABZ2XE93_9RHOO</name>
<dbReference type="SUPFAM" id="SSF51556">
    <property type="entry name" value="Metallo-dependent hydrolases"/>
    <property type="match status" value="1"/>
</dbReference>
<dbReference type="EMBL" id="CP151406">
    <property type="protein sequence ID" value="WZJ20851.1"/>
    <property type="molecule type" value="Genomic_DNA"/>
</dbReference>
<evidence type="ECO:0000313" key="5">
    <source>
        <dbReference type="Proteomes" id="UP001479520"/>
    </source>
</evidence>
<protein>
    <submittedName>
        <fullName evidence="4">TRZ/ATZ family hydrolase</fullName>
    </submittedName>
</protein>
<dbReference type="Gene3D" id="3.20.20.140">
    <property type="entry name" value="Metal-dependent hydrolases"/>
    <property type="match status" value="1"/>
</dbReference>
<gene>
    <name evidence="4" type="ORF">AADV58_12970</name>
</gene>
<dbReference type="GO" id="GO:0016787">
    <property type="term" value="F:hydrolase activity"/>
    <property type="evidence" value="ECO:0007669"/>
    <property type="project" value="UniProtKB-KW"/>
</dbReference>
<feature type="domain" description="Amidohydrolase-related" evidence="3">
    <location>
        <begin position="67"/>
        <end position="415"/>
    </location>
</feature>
<evidence type="ECO:0000256" key="1">
    <source>
        <dbReference type="ARBA" id="ARBA00006745"/>
    </source>
</evidence>
<dbReference type="PANTHER" id="PTHR43794">
    <property type="entry name" value="AMINOHYDROLASE SSNA-RELATED"/>
    <property type="match status" value="1"/>
</dbReference>
<dbReference type="CDD" id="cd01298">
    <property type="entry name" value="ATZ_TRZ_like"/>
    <property type="match status" value="1"/>
</dbReference>
<dbReference type="InterPro" id="IPR032466">
    <property type="entry name" value="Metal_Hydrolase"/>
</dbReference>
<evidence type="ECO:0000256" key="2">
    <source>
        <dbReference type="ARBA" id="ARBA00022801"/>
    </source>
</evidence>
<comment type="similarity">
    <text evidence="1">Belongs to the metallo-dependent hydrolases superfamily. ATZ/TRZ family.</text>
</comment>
<dbReference type="InterPro" id="IPR006680">
    <property type="entry name" value="Amidohydro-rel"/>
</dbReference>
<dbReference type="PANTHER" id="PTHR43794:SF11">
    <property type="entry name" value="AMIDOHYDROLASE-RELATED DOMAIN-CONTAINING PROTEIN"/>
    <property type="match status" value="1"/>
</dbReference>
<organism evidence="4 5">
    <name type="scientific">Azonexus hydrophilus</name>
    <dbReference type="NCBI Taxonomy" id="418702"/>
    <lineage>
        <taxon>Bacteria</taxon>
        <taxon>Pseudomonadati</taxon>
        <taxon>Pseudomonadota</taxon>
        <taxon>Betaproteobacteria</taxon>
        <taxon>Rhodocyclales</taxon>
        <taxon>Azonexaceae</taxon>
        <taxon>Azonexus</taxon>
    </lineage>
</organism>
<keyword evidence="5" id="KW-1185">Reference proteome</keyword>
<proteinExistence type="inferred from homology"/>
<dbReference type="RefSeq" id="WP_341743385.1">
    <property type="nucleotide sequence ID" value="NZ_CP151406.1"/>
</dbReference>
<dbReference type="InterPro" id="IPR011059">
    <property type="entry name" value="Metal-dep_hydrolase_composite"/>
</dbReference>
<dbReference type="SUPFAM" id="SSF51338">
    <property type="entry name" value="Composite domain of metallo-dependent hydrolases"/>
    <property type="match status" value="1"/>
</dbReference>
<dbReference type="NCBIfam" id="NF006549">
    <property type="entry name" value="PRK09045.1"/>
    <property type="match status" value="1"/>
</dbReference>
<accession>A0ABZ2XE93</accession>
<keyword evidence="2 4" id="KW-0378">Hydrolase</keyword>
<evidence type="ECO:0000313" key="4">
    <source>
        <dbReference type="EMBL" id="WZJ20851.1"/>
    </source>
</evidence>
<dbReference type="InterPro" id="IPR050287">
    <property type="entry name" value="MTA/SAH_deaminase"/>
</dbReference>